<keyword evidence="2" id="KW-0723">Serine/threonine-protein kinase</keyword>
<evidence type="ECO:0000256" key="3">
    <source>
        <dbReference type="ARBA" id="ARBA00022553"/>
    </source>
</evidence>
<keyword evidence="3" id="KW-0597">Phosphoprotein</keyword>
<keyword evidence="14" id="KW-0325">Glycoprotein</keyword>
<keyword evidence="11 17" id="KW-1133">Transmembrane helix</keyword>
<evidence type="ECO:0000256" key="1">
    <source>
        <dbReference type="ARBA" id="ARBA00004167"/>
    </source>
</evidence>
<dbReference type="InterPro" id="IPR000719">
    <property type="entry name" value="Prot_kinase_dom"/>
</dbReference>
<dbReference type="PROSITE" id="PS00108">
    <property type="entry name" value="PROTEIN_KINASE_ST"/>
    <property type="match status" value="1"/>
</dbReference>
<evidence type="ECO:0000256" key="5">
    <source>
        <dbReference type="ARBA" id="ARBA00022692"/>
    </source>
</evidence>
<sequence length="639" mass="71716">MMTALNKISRNILFLCCILGFFIFGKRVTSSTFAAYHCQNTTYNPRTNSAYHANLNILLDSFSSINATNTDNGFFNSTAGRDISNKVYGLFLCRGDVSNDVCKQCVADARTKIRQQCSYEKTAIVWYNECFLRYSNESIFSRRDTSYWITFWNTNNVTQPDLFNPLLENLMNEITTQAANEGSGKKFATGDANFSAFQRLYTLAQCTPDLSSFECMTCFSNAMSLLPSCCHNRQGGQVVYPSCNVRYEVYKFYDSTVTPAPLPTPNIIPPLPRSSSPEKGRNSRAVVIAPIIVSVLLFFVALFFLRRRFSKKINDGVEEATGGNEVSNEESLQCNLSDIQVATNNFAAGNRIGEGGFGPVYKGTLPNGEEIAVKRLSSSSFQGFQEFRNEIVLVANLHHRNLVRLLGYCFQGEEKLLIYEFLPNKSLDYFLFDPEQQLLLDWSIRYKIISGLARGLLYLHEDSQLRIIHRDLKASNVLLDGNMNPKITDFGLARLFLVDQSEGSTSKIAGTYGYMAPEYAMRGQFSVKSDVFSFGVLVLEIISGKRNNNFHESDGSAEDLLSYAWKQWRDGMPFALLDPKIGDSYVRNEVIQCIHIGLLCVQEDAEQRPNMASVVLMLSSYSATLPAPNNPPFLCHSTT</sequence>
<dbReference type="PROSITE" id="PS50011">
    <property type="entry name" value="PROTEIN_KINASE_DOM"/>
    <property type="match status" value="1"/>
</dbReference>
<feature type="transmembrane region" description="Helical" evidence="17">
    <location>
        <begin position="285"/>
        <end position="305"/>
    </location>
</feature>
<evidence type="ECO:0000256" key="14">
    <source>
        <dbReference type="ARBA" id="ARBA00023180"/>
    </source>
</evidence>
<feature type="domain" description="Protein kinase" evidence="18">
    <location>
        <begin position="346"/>
        <end position="634"/>
    </location>
</feature>
<protein>
    <recommendedName>
        <fullName evidence="22">Cysteine-rich receptor-like protein kinase 10</fullName>
    </recommendedName>
</protein>
<keyword evidence="10" id="KW-0067">ATP-binding</keyword>
<dbReference type="Gene3D" id="3.30.430.20">
    <property type="entry name" value="Gnk2 domain, C-X8-C-X2-C motif"/>
    <property type="match status" value="2"/>
</dbReference>
<keyword evidence="4" id="KW-0808">Transferase</keyword>
<dbReference type="InterPro" id="IPR001245">
    <property type="entry name" value="Ser-Thr/Tyr_kinase_cat_dom"/>
</dbReference>
<dbReference type="EMBL" id="JBJUIK010000008">
    <property type="protein sequence ID" value="KAL3519546.1"/>
    <property type="molecule type" value="Genomic_DNA"/>
</dbReference>
<evidence type="ECO:0000256" key="6">
    <source>
        <dbReference type="ARBA" id="ARBA00022729"/>
    </source>
</evidence>
<organism evidence="20 21">
    <name type="scientific">Cinchona calisaya</name>
    <dbReference type="NCBI Taxonomy" id="153742"/>
    <lineage>
        <taxon>Eukaryota</taxon>
        <taxon>Viridiplantae</taxon>
        <taxon>Streptophyta</taxon>
        <taxon>Embryophyta</taxon>
        <taxon>Tracheophyta</taxon>
        <taxon>Spermatophyta</taxon>
        <taxon>Magnoliopsida</taxon>
        <taxon>eudicotyledons</taxon>
        <taxon>Gunneridae</taxon>
        <taxon>Pentapetalae</taxon>
        <taxon>asterids</taxon>
        <taxon>lamiids</taxon>
        <taxon>Gentianales</taxon>
        <taxon>Rubiaceae</taxon>
        <taxon>Cinchonoideae</taxon>
        <taxon>Cinchoneae</taxon>
        <taxon>Cinchona</taxon>
    </lineage>
</organism>
<dbReference type="Pfam" id="PF07714">
    <property type="entry name" value="PK_Tyr_Ser-Thr"/>
    <property type="match status" value="1"/>
</dbReference>
<evidence type="ECO:0000256" key="8">
    <source>
        <dbReference type="ARBA" id="ARBA00022741"/>
    </source>
</evidence>
<keyword evidence="21" id="KW-1185">Reference proteome</keyword>
<evidence type="ECO:0000259" key="18">
    <source>
        <dbReference type="PROSITE" id="PS50011"/>
    </source>
</evidence>
<dbReference type="GO" id="GO:0006979">
    <property type="term" value="P:response to oxidative stress"/>
    <property type="evidence" value="ECO:0007669"/>
    <property type="project" value="UniProtKB-ARBA"/>
</dbReference>
<keyword evidence="5 17" id="KW-0812">Transmembrane</keyword>
<dbReference type="Pfam" id="PF01657">
    <property type="entry name" value="Stress-antifung"/>
    <property type="match status" value="2"/>
</dbReference>
<dbReference type="PROSITE" id="PS51473">
    <property type="entry name" value="GNK2"/>
    <property type="match status" value="2"/>
</dbReference>
<keyword evidence="8" id="KW-0547">Nucleotide-binding</keyword>
<keyword evidence="13" id="KW-0675">Receptor</keyword>
<gene>
    <name evidence="20" type="ORF">ACH5RR_017695</name>
</gene>
<evidence type="ECO:0000256" key="17">
    <source>
        <dbReference type="SAM" id="Phobius"/>
    </source>
</evidence>
<dbReference type="InterPro" id="IPR002902">
    <property type="entry name" value="GNK2"/>
</dbReference>
<dbReference type="InterPro" id="IPR011009">
    <property type="entry name" value="Kinase-like_dom_sf"/>
</dbReference>
<dbReference type="InterPro" id="IPR038408">
    <property type="entry name" value="GNK2_sf"/>
</dbReference>
<comment type="catalytic activity">
    <reaction evidence="16">
        <text>L-threonyl-[protein] + ATP = O-phospho-L-threonyl-[protein] + ADP + H(+)</text>
        <dbReference type="Rhea" id="RHEA:46608"/>
        <dbReference type="Rhea" id="RHEA-COMP:11060"/>
        <dbReference type="Rhea" id="RHEA-COMP:11605"/>
        <dbReference type="ChEBI" id="CHEBI:15378"/>
        <dbReference type="ChEBI" id="CHEBI:30013"/>
        <dbReference type="ChEBI" id="CHEBI:30616"/>
        <dbReference type="ChEBI" id="CHEBI:61977"/>
        <dbReference type="ChEBI" id="CHEBI:456216"/>
    </reaction>
</comment>
<keyword evidence="12 17" id="KW-0472">Membrane</keyword>
<evidence type="ECO:0000256" key="9">
    <source>
        <dbReference type="ARBA" id="ARBA00022777"/>
    </source>
</evidence>
<keyword evidence="9" id="KW-0418">Kinase</keyword>
<dbReference type="PANTHER" id="PTHR27002:SF1050">
    <property type="entry name" value="CYSTEINE-RICH RECEPTOR-LIKE PROTEIN KINASE 5"/>
    <property type="match status" value="1"/>
</dbReference>
<dbReference type="SUPFAM" id="SSF56112">
    <property type="entry name" value="Protein kinase-like (PK-like)"/>
    <property type="match status" value="1"/>
</dbReference>
<keyword evidence="7" id="KW-0677">Repeat</keyword>
<evidence type="ECO:0000256" key="13">
    <source>
        <dbReference type="ARBA" id="ARBA00023170"/>
    </source>
</evidence>
<dbReference type="FunFam" id="1.10.510.10:FF:000129">
    <property type="entry name" value="cysteine-rich receptor-like protein kinase 10"/>
    <property type="match status" value="1"/>
</dbReference>
<evidence type="ECO:0000256" key="12">
    <source>
        <dbReference type="ARBA" id="ARBA00023136"/>
    </source>
</evidence>
<dbReference type="FunFam" id="3.30.200.20:FF:000142">
    <property type="entry name" value="Cysteine-rich receptor-like protein kinase 10"/>
    <property type="match status" value="1"/>
</dbReference>
<evidence type="ECO:0000313" key="21">
    <source>
        <dbReference type="Proteomes" id="UP001630127"/>
    </source>
</evidence>
<comment type="caution">
    <text evidence="20">The sequence shown here is derived from an EMBL/GenBank/DDBJ whole genome shotgun (WGS) entry which is preliminary data.</text>
</comment>
<dbReference type="GO" id="GO:0005524">
    <property type="term" value="F:ATP binding"/>
    <property type="evidence" value="ECO:0007669"/>
    <property type="project" value="UniProtKB-KW"/>
</dbReference>
<dbReference type="GO" id="GO:0004674">
    <property type="term" value="F:protein serine/threonine kinase activity"/>
    <property type="evidence" value="ECO:0007669"/>
    <property type="project" value="UniProtKB-KW"/>
</dbReference>
<evidence type="ECO:0000256" key="7">
    <source>
        <dbReference type="ARBA" id="ARBA00022737"/>
    </source>
</evidence>
<dbReference type="CDD" id="cd14066">
    <property type="entry name" value="STKc_IRAK"/>
    <property type="match status" value="1"/>
</dbReference>
<evidence type="ECO:0000313" key="20">
    <source>
        <dbReference type="EMBL" id="KAL3519546.1"/>
    </source>
</evidence>
<evidence type="ECO:0000256" key="15">
    <source>
        <dbReference type="ARBA" id="ARBA00047558"/>
    </source>
</evidence>
<evidence type="ECO:0008006" key="22">
    <source>
        <dbReference type="Google" id="ProtNLM"/>
    </source>
</evidence>
<dbReference type="GO" id="GO:0016020">
    <property type="term" value="C:membrane"/>
    <property type="evidence" value="ECO:0007669"/>
    <property type="project" value="UniProtKB-SubCell"/>
</dbReference>
<dbReference type="FunFam" id="3.30.430.20:FF:000003">
    <property type="entry name" value="Cysteine-rich RLK (RECEPTOR-like protein kinase) 10"/>
    <property type="match status" value="1"/>
</dbReference>
<evidence type="ECO:0000256" key="11">
    <source>
        <dbReference type="ARBA" id="ARBA00022989"/>
    </source>
</evidence>
<reference evidence="20 21" key="1">
    <citation type="submission" date="2024-11" db="EMBL/GenBank/DDBJ databases">
        <title>A near-complete genome assembly of Cinchona calisaya.</title>
        <authorList>
            <person name="Lian D.C."/>
            <person name="Zhao X.W."/>
            <person name="Wei L."/>
        </authorList>
    </citation>
    <scope>NUCLEOTIDE SEQUENCE [LARGE SCALE GENOMIC DNA]</scope>
    <source>
        <tissue evidence="20">Nenye</tissue>
    </source>
</reference>
<feature type="domain" description="Gnk2-homologous" evidence="19">
    <location>
        <begin position="145"/>
        <end position="252"/>
    </location>
</feature>
<accession>A0ABD2ZJA4</accession>
<evidence type="ECO:0000259" key="19">
    <source>
        <dbReference type="PROSITE" id="PS51473"/>
    </source>
</evidence>
<dbReference type="Gene3D" id="1.10.510.10">
    <property type="entry name" value="Transferase(Phosphotransferase) domain 1"/>
    <property type="match status" value="1"/>
</dbReference>
<dbReference type="Gene3D" id="3.30.200.20">
    <property type="entry name" value="Phosphorylase Kinase, domain 1"/>
    <property type="match status" value="1"/>
</dbReference>
<comment type="subcellular location">
    <subcellularLocation>
        <location evidence="1">Membrane</location>
        <topology evidence="1">Single-pass membrane protein</topology>
    </subcellularLocation>
</comment>
<evidence type="ECO:0000256" key="2">
    <source>
        <dbReference type="ARBA" id="ARBA00022527"/>
    </source>
</evidence>
<dbReference type="CDD" id="cd23509">
    <property type="entry name" value="Gnk2-like"/>
    <property type="match status" value="2"/>
</dbReference>
<dbReference type="PANTHER" id="PTHR27002">
    <property type="entry name" value="RECEPTOR-LIKE SERINE/THREONINE-PROTEIN KINASE SD1-8"/>
    <property type="match status" value="1"/>
</dbReference>
<name>A0ABD2ZJA4_9GENT</name>
<evidence type="ECO:0000256" key="16">
    <source>
        <dbReference type="ARBA" id="ARBA00047951"/>
    </source>
</evidence>
<dbReference type="AlphaFoldDB" id="A0ABD2ZJA4"/>
<evidence type="ECO:0000256" key="4">
    <source>
        <dbReference type="ARBA" id="ARBA00022679"/>
    </source>
</evidence>
<proteinExistence type="predicted"/>
<feature type="domain" description="Gnk2-homologous" evidence="19">
    <location>
        <begin position="33"/>
        <end position="139"/>
    </location>
</feature>
<keyword evidence="6" id="KW-0732">Signal</keyword>
<dbReference type="Proteomes" id="UP001630127">
    <property type="component" value="Unassembled WGS sequence"/>
</dbReference>
<dbReference type="SMART" id="SM00220">
    <property type="entry name" value="S_TKc"/>
    <property type="match status" value="1"/>
</dbReference>
<dbReference type="InterPro" id="IPR008271">
    <property type="entry name" value="Ser/Thr_kinase_AS"/>
</dbReference>
<evidence type="ECO:0000256" key="10">
    <source>
        <dbReference type="ARBA" id="ARBA00022840"/>
    </source>
</evidence>
<dbReference type="FunFam" id="3.30.430.20:FF:000002">
    <property type="entry name" value="Cysteine-rich receptor-like protein kinase 10"/>
    <property type="match status" value="1"/>
</dbReference>
<comment type="catalytic activity">
    <reaction evidence="15">
        <text>L-seryl-[protein] + ATP = O-phospho-L-seryl-[protein] + ADP + H(+)</text>
        <dbReference type="Rhea" id="RHEA:17989"/>
        <dbReference type="Rhea" id="RHEA-COMP:9863"/>
        <dbReference type="Rhea" id="RHEA-COMP:11604"/>
        <dbReference type="ChEBI" id="CHEBI:15378"/>
        <dbReference type="ChEBI" id="CHEBI:29999"/>
        <dbReference type="ChEBI" id="CHEBI:30616"/>
        <dbReference type="ChEBI" id="CHEBI:83421"/>
        <dbReference type="ChEBI" id="CHEBI:456216"/>
    </reaction>
</comment>